<dbReference type="InterPro" id="IPR009936">
    <property type="entry name" value="DUF1468"/>
</dbReference>
<name>A0A843YDT6_9RHOB</name>
<keyword evidence="4" id="KW-1185">Reference proteome</keyword>
<keyword evidence="1" id="KW-0812">Transmembrane</keyword>
<dbReference type="Pfam" id="PF07331">
    <property type="entry name" value="TctB"/>
    <property type="match status" value="1"/>
</dbReference>
<evidence type="ECO:0000313" key="4">
    <source>
        <dbReference type="Proteomes" id="UP000444174"/>
    </source>
</evidence>
<sequence length="179" mass="20249">MNSQQDEAPHVFPEGRKPGEMVFCILIVALTTFLLLNITSETAWIAGKKLAAQPRFWPALSLGGALFFAALNWWSRAGVSRNPGRWRETFTWIRSLEFIGYYMLYVASISVVGYLLATILFCIGLTLRLGYRRQGVLIATCFALFVVLFFKSALNVKIPGGAIYELAPEGMRYILFRYF</sequence>
<proteinExistence type="predicted"/>
<keyword evidence="1" id="KW-1133">Transmembrane helix</keyword>
<feature type="transmembrane region" description="Helical" evidence="1">
    <location>
        <begin position="135"/>
        <end position="154"/>
    </location>
</feature>
<reference evidence="3 4" key="1">
    <citation type="submission" date="2019-10" db="EMBL/GenBank/DDBJ databases">
        <title>Epibacterium sp. nov., isolated from seawater.</title>
        <authorList>
            <person name="Zhang X."/>
            <person name="Li N."/>
        </authorList>
    </citation>
    <scope>NUCLEOTIDE SEQUENCE [LARGE SCALE GENOMIC DNA]</scope>
    <source>
        <strain evidence="3 4">SM1979</strain>
    </source>
</reference>
<evidence type="ECO:0000256" key="1">
    <source>
        <dbReference type="SAM" id="Phobius"/>
    </source>
</evidence>
<comment type="caution">
    <text evidence="3">The sequence shown here is derived from an EMBL/GenBank/DDBJ whole genome shotgun (WGS) entry which is preliminary data.</text>
</comment>
<feature type="transmembrane region" description="Helical" evidence="1">
    <location>
        <begin position="20"/>
        <end position="38"/>
    </location>
</feature>
<evidence type="ECO:0000313" key="3">
    <source>
        <dbReference type="EMBL" id="MQQ07815.1"/>
    </source>
</evidence>
<dbReference type="Proteomes" id="UP000444174">
    <property type="component" value="Unassembled WGS sequence"/>
</dbReference>
<organism evidence="3 4">
    <name type="scientific">Tritonibacter litoralis</name>
    <dbReference type="NCBI Taxonomy" id="2662264"/>
    <lineage>
        <taxon>Bacteria</taxon>
        <taxon>Pseudomonadati</taxon>
        <taxon>Pseudomonadota</taxon>
        <taxon>Alphaproteobacteria</taxon>
        <taxon>Rhodobacterales</taxon>
        <taxon>Paracoccaceae</taxon>
        <taxon>Tritonibacter</taxon>
    </lineage>
</organism>
<accession>A0A843YDT6</accession>
<dbReference type="AlphaFoldDB" id="A0A843YDT6"/>
<dbReference type="EMBL" id="WIBF01000002">
    <property type="protein sequence ID" value="MQQ07815.1"/>
    <property type="molecule type" value="Genomic_DNA"/>
</dbReference>
<evidence type="ECO:0000259" key="2">
    <source>
        <dbReference type="Pfam" id="PF07331"/>
    </source>
</evidence>
<feature type="transmembrane region" description="Helical" evidence="1">
    <location>
        <begin position="59"/>
        <end position="79"/>
    </location>
</feature>
<feature type="domain" description="DUF1468" evidence="2">
    <location>
        <begin position="23"/>
        <end position="159"/>
    </location>
</feature>
<keyword evidence="1" id="KW-0472">Membrane</keyword>
<gene>
    <name evidence="3" type="ORF">GFB49_05070</name>
</gene>
<dbReference type="RefSeq" id="WP_153214727.1">
    <property type="nucleotide sequence ID" value="NZ_WIBF01000002.1"/>
</dbReference>
<protein>
    <submittedName>
        <fullName evidence="3">Tripartite tricarboxylate transporter TctB family protein</fullName>
    </submittedName>
</protein>
<feature type="transmembrane region" description="Helical" evidence="1">
    <location>
        <begin position="99"/>
        <end position="123"/>
    </location>
</feature>